<dbReference type="InterPro" id="IPR050155">
    <property type="entry name" value="HAD-like_hydrolase_sf"/>
</dbReference>
<dbReference type="InterPro" id="IPR036412">
    <property type="entry name" value="HAD-like_sf"/>
</dbReference>
<sequence>MIAAALRRGGAESEEAVIFGDTVADVEAGAANGVFVVGVATGRTSREELAEAGAGVVLDDLTDTDLVVRLAERLTPDA</sequence>
<evidence type="ECO:0000313" key="1">
    <source>
        <dbReference type="EMBL" id="MBF9066773.1"/>
    </source>
</evidence>
<dbReference type="PANTHER" id="PTHR43434:SF1">
    <property type="entry name" value="PHOSPHOGLYCOLATE PHOSPHATASE"/>
    <property type="match status" value="1"/>
</dbReference>
<dbReference type="Gene3D" id="3.40.50.1000">
    <property type="entry name" value="HAD superfamily/HAD-like"/>
    <property type="match status" value="1"/>
</dbReference>
<dbReference type="EMBL" id="JADPRT010000001">
    <property type="protein sequence ID" value="MBF9066773.1"/>
    <property type="molecule type" value="Genomic_DNA"/>
</dbReference>
<keyword evidence="2" id="KW-1185">Reference proteome</keyword>
<protein>
    <submittedName>
        <fullName evidence="1">HAD hydrolase-like protein</fullName>
    </submittedName>
</protein>
<dbReference type="SUPFAM" id="SSF56784">
    <property type="entry name" value="HAD-like"/>
    <property type="match status" value="1"/>
</dbReference>
<proteinExistence type="predicted"/>
<name>A0A931B2F9_9ACTN</name>
<accession>A0A931B2F9</accession>
<dbReference type="AlphaFoldDB" id="A0A931B2F9"/>
<reference evidence="1" key="1">
    <citation type="submission" date="2020-11" db="EMBL/GenBank/DDBJ databases">
        <title>Isolation and identification of active actinomycetes.</title>
        <authorList>
            <person name="Yu B."/>
        </authorList>
    </citation>
    <scope>NUCLEOTIDE SEQUENCE</scope>
    <source>
        <strain evidence="1">NEAU-YB345</strain>
    </source>
</reference>
<organism evidence="1 2">
    <name type="scientific">Streptacidiphilus fuscans</name>
    <dbReference type="NCBI Taxonomy" id="2789292"/>
    <lineage>
        <taxon>Bacteria</taxon>
        <taxon>Bacillati</taxon>
        <taxon>Actinomycetota</taxon>
        <taxon>Actinomycetes</taxon>
        <taxon>Kitasatosporales</taxon>
        <taxon>Streptomycetaceae</taxon>
        <taxon>Streptacidiphilus</taxon>
    </lineage>
</organism>
<dbReference type="PANTHER" id="PTHR43434">
    <property type="entry name" value="PHOSPHOGLYCOLATE PHOSPHATASE"/>
    <property type="match status" value="1"/>
</dbReference>
<dbReference type="GO" id="GO:0008967">
    <property type="term" value="F:phosphoglycolate phosphatase activity"/>
    <property type="evidence" value="ECO:0007669"/>
    <property type="project" value="TreeGrafter"/>
</dbReference>
<comment type="caution">
    <text evidence="1">The sequence shown here is derived from an EMBL/GenBank/DDBJ whole genome shotgun (WGS) entry which is preliminary data.</text>
</comment>
<gene>
    <name evidence="1" type="ORF">I2501_01815</name>
</gene>
<dbReference type="InterPro" id="IPR023214">
    <property type="entry name" value="HAD_sf"/>
</dbReference>
<dbReference type="Proteomes" id="UP000657385">
    <property type="component" value="Unassembled WGS sequence"/>
</dbReference>
<dbReference type="Pfam" id="PF13242">
    <property type="entry name" value="Hydrolase_like"/>
    <property type="match status" value="1"/>
</dbReference>
<keyword evidence="1" id="KW-0378">Hydrolase</keyword>
<evidence type="ECO:0000313" key="2">
    <source>
        <dbReference type="Proteomes" id="UP000657385"/>
    </source>
</evidence>
<dbReference type="GO" id="GO:0006281">
    <property type="term" value="P:DNA repair"/>
    <property type="evidence" value="ECO:0007669"/>
    <property type="project" value="TreeGrafter"/>
</dbReference>